<gene>
    <name evidence="4" type="ORF">NWE54_19725</name>
</gene>
<feature type="domain" description="Tryptophan synthase beta chain-like PALP" evidence="3">
    <location>
        <begin position="73"/>
        <end position="372"/>
    </location>
</feature>
<organism evidence="4">
    <name type="scientific">Bosea sp. NBC_00436</name>
    <dbReference type="NCBI Taxonomy" id="2969620"/>
    <lineage>
        <taxon>Bacteria</taxon>
        <taxon>Pseudomonadati</taxon>
        <taxon>Pseudomonadota</taxon>
        <taxon>Alphaproteobacteria</taxon>
        <taxon>Hyphomicrobiales</taxon>
        <taxon>Boseaceae</taxon>
        <taxon>Bosea</taxon>
    </lineage>
</organism>
<dbReference type="InterPro" id="IPR036052">
    <property type="entry name" value="TrpB-like_PALP_sf"/>
</dbReference>
<comment type="cofactor">
    <cofactor evidence="1">
        <name>pyridoxal 5'-phosphate</name>
        <dbReference type="ChEBI" id="CHEBI:597326"/>
    </cofactor>
</comment>
<dbReference type="InterPro" id="IPR001926">
    <property type="entry name" value="TrpB-like_PALP"/>
</dbReference>
<accession>A0A9E8CRI2</accession>
<dbReference type="EMBL" id="CP102774">
    <property type="protein sequence ID" value="UZF86021.1"/>
    <property type="molecule type" value="Genomic_DNA"/>
</dbReference>
<dbReference type="Gene3D" id="3.40.50.1100">
    <property type="match status" value="2"/>
</dbReference>
<evidence type="ECO:0000256" key="2">
    <source>
        <dbReference type="ARBA" id="ARBA00022898"/>
    </source>
</evidence>
<name>A0A9E8CRI2_9HYPH</name>
<keyword evidence="2" id="KW-0663">Pyridoxal phosphate</keyword>
<protein>
    <submittedName>
        <fullName evidence="4">Pyridoxal-phosphate dependent enzyme</fullName>
    </submittedName>
</protein>
<dbReference type="Pfam" id="PF00291">
    <property type="entry name" value="PALP"/>
    <property type="match status" value="1"/>
</dbReference>
<dbReference type="PANTHER" id="PTHR10314">
    <property type="entry name" value="CYSTATHIONINE BETA-SYNTHASE"/>
    <property type="match status" value="1"/>
</dbReference>
<proteinExistence type="predicted"/>
<sequence length="380" mass="40590">MTRSSLPIANSNAVGMRCIRCAESFPLTDYLEGCPACAAASMPSSLQIDYRSFPAALKSHDASEWLVYPQTLLGEGNTPFYALPRLAHDVGVAALSVKFEGANPTGSHKDRMSAVLVQRARVAGASTVAIASSGNAGASLAAYAAHMGLECVVVTTPKMSANWRRAIKMYGASIVMAQTPDERWQLVREKSRNGAWYPANNYLIPAVGSNPFGVDGYRAVAIELASQWQERPVTDVLVPTSRGDVLWGVAQGFCDLRSAGALETIPRVHAVEPFPRIEQVQSGADYRTSFRGMSRMTSLGGNTVAYQAIDALRKTNGSAVAVAEECVLEDQKRLAKAGLYLELSSAAGLTGLRNLVRRGVIGTDAHAVIIATSHGYKEDP</sequence>
<reference evidence="4" key="1">
    <citation type="submission" date="2022-08" db="EMBL/GenBank/DDBJ databases">
        <title>Complete Genome Sequences of 2 Bosea sp. soil isolates.</title>
        <authorList>
            <person name="Alvarez Arevalo M."/>
            <person name="Sterndorff E.B."/>
            <person name="Faurdal D."/>
            <person name="Joergensen T.S."/>
            <person name="Weber T."/>
        </authorList>
    </citation>
    <scope>NUCLEOTIDE SEQUENCE</scope>
    <source>
        <strain evidence="4">NBC_00436</strain>
    </source>
</reference>
<evidence type="ECO:0000256" key="1">
    <source>
        <dbReference type="ARBA" id="ARBA00001933"/>
    </source>
</evidence>
<dbReference type="InterPro" id="IPR050214">
    <property type="entry name" value="Cys_Synth/Cystath_Beta-Synth"/>
</dbReference>
<dbReference type="SUPFAM" id="SSF53686">
    <property type="entry name" value="Tryptophan synthase beta subunit-like PLP-dependent enzymes"/>
    <property type="match status" value="1"/>
</dbReference>
<evidence type="ECO:0000313" key="4">
    <source>
        <dbReference type="EMBL" id="UZF86021.1"/>
    </source>
</evidence>
<dbReference type="GO" id="GO:1901605">
    <property type="term" value="P:alpha-amino acid metabolic process"/>
    <property type="evidence" value="ECO:0007669"/>
    <property type="project" value="UniProtKB-ARBA"/>
</dbReference>
<evidence type="ECO:0000259" key="3">
    <source>
        <dbReference type="Pfam" id="PF00291"/>
    </source>
</evidence>
<dbReference type="AlphaFoldDB" id="A0A9E8CRI2"/>